<feature type="domain" description="Nucleolar 27S pre-rRNA processing Urb2/Npa2 C-terminal" evidence="1">
    <location>
        <begin position="21"/>
        <end position="116"/>
    </location>
</feature>
<protein>
    <recommendedName>
        <fullName evidence="1">Nucleolar 27S pre-rRNA processing Urb2/Npa2 C-terminal domain-containing protein</fullName>
    </recommendedName>
</protein>
<evidence type="ECO:0000313" key="3">
    <source>
        <dbReference type="Proteomes" id="UP000271974"/>
    </source>
</evidence>
<dbReference type="EMBL" id="RQTK01000778">
    <property type="protein sequence ID" value="RUS75006.1"/>
    <property type="molecule type" value="Genomic_DNA"/>
</dbReference>
<dbReference type="PANTHER" id="PTHR15682:SF2">
    <property type="entry name" value="UNHEALTHY RIBOSOME BIOGENESIS PROTEIN 2 HOMOLOG"/>
    <property type="match status" value="1"/>
</dbReference>
<dbReference type="STRING" id="188477.A0A433T0C6"/>
<dbReference type="InterPro" id="IPR018849">
    <property type="entry name" value="Urb2/Npa2_C"/>
</dbReference>
<dbReference type="AlphaFoldDB" id="A0A433T0C6"/>
<keyword evidence="3" id="KW-1185">Reference proteome</keyword>
<organism evidence="2 3">
    <name type="scientific">Elysia chlorotica</name>
    <name type="common">Eastern emerald elysia</name>
    <name type="synonym">Sea slug</name>
    <dbReference type="NCBI Taxonomy" id="188477"/>
    <lineage>
        <taxon>Eukaryota</taxon>
        <taxon>Metazoa</taxon>
        <taxon>Spiralia</taxon>
        <taxon>Lophotrochozoa</taxon>
        <taxon>Mollusca</taxon>
        <taxon>Gastropoda</taxon>
        <taxon>Heterobranchia</taxon>
        <taxon>Euthyneura</taxon>
        <taxon>Panpulmonata</taxon>
        <taxon>Sacoglossa</taxon>
        <taxon>Placobranchoidea</taxon>
        <taxon>Plakobranchidae</taxon>
        <taxon>Elysia</taxon>
    </lineage>
</organism>
<sequence>MSLGGQERLASTPSLLPGVLHSAQLITRLLTLLSSSAYKAELQKVAHTVSAEYVIGIQRQTLHSTVKTELLRGVYKFMAVSDKFRLAALNAALPAGVKDTFKVMHQEYNKYHRYTGTV</sequence>
<evidence type="ECO:0000313" key="2">
    <source>
        <dbReference type="EMBL" id="RUS75006.1"/>
    </source>
</evidence>
<dbReference type="Proteomes" id="UP000271974">
    <property type="component" value="Unassembled WGS sequence"/>
</dbReference>
<dbReference type="GO" id="GO:0005730">
    <property type="term" value="C:nucleolus"/>
    <property type="evidence" value="ECO:0007669"/>
    <property type="project" value="TreeGrafter"/>
</dbReference>
<proteinExistence type="predicted"/>
<name>A0A433T0C6_ELYCH</name>
<dbReference type="InterPro" id="IPR052609">
    <property type="entry name" value="Ribosome_Biogenesis_Reg"/>
</dbReference>
<gene>
    <name evidence="2" type="ORF">EGW08_017229</name>
</gene>
<comment type="caution">
    <text evidence="2">The sequence shown here is derived from an EMBL/GenBank/DDBJ whole genome shotgun (WGS) entry which is preliminary data.</text>
</comment>
<dbReference type="PANTHER" id="PTHR15682">
    <property type="entry name" value="UNHEALTHY RIBOSOME BIOGENESIS PROTEIN 2 HOMOLOG"/>
    <property type="match status" value="1"/>
</dbReference>
<reference evidence="2 3" key="1">
    <citation type="submission" date="2019-01" db="EMBL/GenBank/DDBJ databases">
        <title>A draft genome assembly of the solar-powered sea slug Elysia chlorotica.</title>
        <authorList>
            <person name="Cai H."/>
            <person name="Li Q."/>
            <person name="Fang X."/>
            <person name="Li J."/>
            <person name="Curtis N.E."/>
            <person name="Altenburger A."/>
            <person name="Shibata T."/>
            <person name="Feng M."/>
            <person name="Maeda T."/>
            <person name="Schwartz J.A."/>
            <person name="Shigenobu S."/>
            <person name="Lundholm N."/>
            <person name="Nishiyama T."/>
            <person name="Yang H."/>
            <person name="Hasebe M."/>
            <person name="Li S."/>
            <person name="Pierce S.K."/>
            <person name="Wang J."/>
        </authorList>
    </citation>
    <scope>NUCLEOTIDE SEQUENCE [LARGE SCALE GENOMIC DNA]</scope>
    <source>
        <strain evidence="2">EC2010</strain>
        <tissue evidence="2">Whole organism of an adult</tissue>
    </source>
</reference>
<dbReference type="GO" id="GO:0042254">
    <property type="term" value="P:ribosome biogenesis"/>
    <property type="evidence" value="ECO:0007669"/>
    <property type="project" value="TreeGrafter"/>
</dbReference>
<dbReference type="Pfam" id="PF10441">
    <property type="entry name" value="Urb2"/>
    <property type="match status" value="1"/>
</dbReference>
<evidence type="ECO:0000259" key="1">
    <source>
        <dbReference type="Pfam" id="PF10441"/>
    </source>
</evidence>
<dbReference type="OrthoDB" id="160374at2759"/>
<accession>A0A433T0C6</accession>